<dbReference type="GO" id="GO:0003682">
    <property type="term" value="F:chromatin binding"/>
    <property type="evidence" value="ECO:0007669"/>
    <property type="project" value="TreeGrafter"/>
</dbReference>
<dbReference type="GO" id="GO:0005634">
    <property type="term" value="C:nucleus"/>
    <property type="evidence" value="ECO:0007669"/>
    <property type="project" value="UniProtKB-SubCell"/>
</dbReference>
<dbReference type="Pfam" id="PF09739">
    <property type="entry name" value="MCM_bind"/>
    <property type="match status" value="2"/>
</dbReference>
<organism evidence="3 4">
    <name type="scientific">Dendrothele bispora (strain CBS 962.96)</name>
    <dbReference type="NCBI Taxonomy" id="1314807"/>
    <lineage>
        <taxon>Eukaryota</taxon>
        <taxon>Fungi</taxon>
        <taxon>Dikarya</taxon>
        <taxon>Basidiomycota</taxon>
        <taxon>Agaricomycotina</taxon>
        <taxon>Agaricomycetes</taxon>
        <taxon>Agaricomycetidae</taxon>
        <taxon>Agaricales</taxon>
        <taxon>Agaricales incertae sedis</taxon>
        <taxon>Dendrothele</taxon>
    </lineage>
</organism>
<reference evidence="3 4" key="1">
    <citation type="journal article" date="2019" name="Nat. Ecol. Evol.">
        <title>Megaphylogeny resolves global patterns of mushroom evolution.</title>
        <authorList>
            <person name="Varga T."/>
            <person name="Krizsan K."/>
            <person name="Foldi C."/>
            <person name="Dima B."/>
            <person name="Sanchez-Garcia M."/>
            <person name="Sanchez-Ramirez S."/>
            <person name="Szollosi G.J."/>
            <person name="Szarkandi J.G."/>
            <person name="Papp V."/>
            <person name="Albert L."/>
            <person name="Andreopoulos W."/>
            <person name="Angelini C."/>
            <person name="Antonin V."/>
            <person name="Barry K.W."/>
            <person name="Bougher N.L."/>
            <person name="Buchanan P."/>
            <person name="Buyck B."/>
            <person name="Bense V."/>
            <person name="Catcheside P."/>
            <person name="Chovatia M."/>
            <person name="Cooper J."/>
            <person name="Damon W."/>
            <person name="Desjardin D."/>
            <person name="Finy P."/>
            <person name="Geml J."/>
            <person name="Haridas S."/>
            <person name="Hughes K."/>
            <person name="Justo A."/>
            <person name="Karasinski D."/>
            <person name="Kautmanova I."/>
            <person name="Kiss B."/>
            <person name="Kocsube S."/>
            <person name="Kotiranta H."/>
            <person name="LaButti K.M."/>
            <person name="Lechner B.E."/>
            <person name="Liimatainen K."/>
            <person name="Lipzen A."/>
            <person name="Lukacs Z."/>
            <person name="Mihaltcheva S."/>
            <person name="Morgado L.N."/>
            <person name="Niskanen T."/>
            <person name="Noordeloos M.E."/>
            <person name="Ohm R.A."/>
            <person name="Ortiz-Santana B."/>
            <person name="Ovrebo C."/>
            <person name="Racz N."/>
            <person name="Riley R."/>
            <person name="Savchenko A."/>
            <person name="Shiryaev A."/>
            <person name="Soop K."/>
            <person name="Spirin V."/>
            <person name="Szebenyi C."/>
            <person name="Tomsovsky M."/>
            <person name="Tulloss R.E."/>
            <person name="Uehling J."/>
            <person name="Grigoriev I.V."/>
            <person name="Vagvolgyi C."/>
            <person name="Papp T."/>
            <person name="Martin F.M."/>
            <person name="Miettinen O."/>
            <person name="Hibbett D.S."/>
            <person name="Nagy L.G."/>
        </authorList>
    </citation>
    <scope>NUCLEOTIDE SEQUENCE [LARGE SCALE GENOMIC DNA]</scope>
    <source>
        <strain evidence="3 4">CBS 962.96</strain>
    </source>
</reference>
<keyword evidence="4" id="KW-1185">Reference proteome</keyword>
<dbReference type="AlphaFoldDB" id="A0A4S8MAR5"/>
<sequence>MVSALPFDVIADPSTELQRLFDQDSSDSLPARVADHFSSIFADPIVFDKIPPVDLNNPPESFKDRALIRFRAMVQDTSASPEMYLAEAGGHKYGGWGVVYDAPDEIDYDNLRECSVFWAVSIPGESDWIHEGQAQPISSAQAPSQPHKYPHPNIAHVGIQLKIYNPSVAETLKSTDTATFVGLITSEPRDLDTHASDAVPTLHVLFHRPHPITILPYTFPLPSPRESISGLRRELIEWIAREALADDIDAAEWVLLCCLARVQSRTPPILPPSLTLSRFPSPPTPSLCTPVLCAVITHLFPAVTLLPLSLGTINDSCFMPESREEDLHSGWLQLPRGSICLVTESGVTEGDINEKGVLNLRATQEIMTHQVLDYVFPYSSFKFETDIAWIVLSEGHKSAFFQTHISIPLKMTNGISDTGVKERLFKPKDEITLPPQDKLEMFRSLVGGAKIGLVGVSEDAAEFIQEDFVEERRTSNIASTSASKPHSKITADDLIRRMTMAKLLALSLHETEVTVDIWNRMKELDARRTSRLD</sequence>
<dbReference type="Proteomes" id="UP000297245">
    <property type="component" value="Unassembled WGS sequence"/>
</dbReference>
<evidence type="ECO:0000313" key="3">
    <source>
        <dbReference type="EMBL" id="THU99370.1"/>
    </source>
</evidence>
<dbReference type="EMBL" id="ML179121">
    <property type="protein sequence ID" value="THU99370.1"/>
    <property type="molecule type" value="Genomic_DNA"/>
</dbReference>
<evidence type="ECO:0000256" key="1">
    <source>
        <dbReference type="ARBA" id="ARBA00004123"/>
    </source>
</evidence>
<name>A0A4S8MAR5_DENBC</name>
<proteinExistence type="predicted"/>
<accession>A0A4S8MAR5</accession>
<evidence type="ECO:0008006" key="5">
    <source>
        <dbReference type="Google" id="ProtNLM"/>
    </source>
</evidence>
<evidence type="ECO:0000313" key="4">
    <source>
        <dbReference type="Proteomes" id="UP000297245"/>
    </source>
</evidence>
<comment type="subcellular location">
    <subcellularLocation>
        <location evidence="1">Nucleus</location>
    </subcellularLocation>
</comment>
<dbReference type="PANTHER" id="PTHR13489:SF0">
    <property type="entry name" value="MINI-CHROMOSOME MAINTENANCE COMPLEX-BINDING PROTEIN"/>
    <property type="match status" value="1"/>
</dbReference>
<protein>
    <recommendedName>
        <fullName evidence="5">Mini-chromosome maintenance complex-binding protein</fullName>
    </recommendedName>
</protein>
<dbReference type="PANTHER" id="PTHR13489">
    <property type="entry name" value="MINI-CHROMOSOME MAINTENANCE COMPLEX-BINDING PROTEIN"/>
    <property type="match status" value="1"/>
</dbReference>
<keyword evidence="2" id="KW-0539">Nucleus</keyword>
<dbReference type="OrthoDB" id="329666at2759"/>
<dbReference type="InterPro" id="IPR019140">
    <property type="entry name" value="MCM_complex-bd"/>
</dbReference>
<evidence type="ECO:0000256" key="2">
    <source>
        <dbReference type="ARBA" id="ARBA00023242"/>
    </source>
</evidence>
<gene>
    <name evidence="3" type="ORF">K435DRAFT_777038</name>
</gene>
<dbReference type="GO" id="GO:0006261">
    <property type="term" value="P:DNA-templated DNA replication"/>
    <property type="evidence" value="ECO:0007669"/>
    <property type="project" value="TreeGrafter"/>
</dbReference>